<sequence>MPMTVDACRFPTLPGALVESCHRNTDFTGCDRVSLVDPVLRPEPVCNPARDVGARRDNVSGMPSEQHGVHQISDRFVEELAELDPITATALGIPGRDEELTDYSPEGHRARAELARRAVDEVAAAEPADESERVAQAVFLERVGLDIELHDAGADMASLNVIASPVQELRQVFDLMPTDTPEQWRTVARRLSAMPSAIRGLQEGLARAAADGTISAARQVERVAEQCETWAGRSNGTSFFSSLVARADGIDPSLRGELETAAGHAAEAYAGLAGFLRSELLPQAPTKDAVGEQRYRLWSRFFTGAELDLREAYEWGWHEFASIEAEMKQVADRIKRGATLAEAAAALDADPRYRVHGQEAFAGWMQRLSDQALRELRDTHFEIPDELMNLECRIAPPGGGVGAYYTGPTDDFSRPGRMWWSVPEDKEEFPTWREVSTVYHEGVPGHHLQIATSIHQSQRLNKFQRLACFVSAHGEGWALYAERLMRELGYLSDDGDLLGMLNDQLFRAARVIVDIGMHLELEIPAGTGFHEGRHWTPELGLEFMLTRTITDPPHVRDEIDRYLGWPGQAPSYKLGERLWLAARDDARNRHGAAFDLKTFHRSALRMGAMGLDTLRQQLALL</sequence>
<dbReference type="AlphaFoldDB" id="A0A368VSD3"/>
<accession>A0A368VSD3</accession>
<gene>
    <name evidence="1" type="ORF">DFQ14_105180</name>
</gene>
<evidence type="ECO:0000313" key="1">
    <source>
        <dbReference type="EMBL" id="RCW44035.1"/>
    </source>
</evidence>
<dbReference type="PANTHER" id="PTHR33361">
    <property type="entry name" value="GLR0591 PROTEIN"/>
    <property type="match status" value="1"/>
</dbReference>
<dbReference type="Pfam" id="PF05960">
    <property type="entry name" value="DUF885"/>
    <property type="match status" value="1"/>
</dbReference>
<reference evidence="1 2" key="1">
    <citation type="submission" date="2018-07" db="EMBL/GenBank/DDBJ databases">
        <title>Genomic Encyclopedia of Type Strains, Phase III (KMG-III): the genomes of soil and plant-associated and newly described type strains.</title>
        <authorList>
            <person name="Whitman W."/>
        </authorList>
    </citation>
    <scope>NUCLEOTIDE SEQUENCE [LARGE SCALE GENOMIC DNA]</scope>
    <source>
        <strain evidence="1 2">CECT 8575</strain>
    </source>
</reference>
<comment type="caution">
    <text evidence="1">The sequence shown here is derived from an EMBL/GenBank/DDBJ whole genome shotgun (WGS) entry which is preliminary data.</text>
</comment>
<dbReference type="InterPro" id="IPR010281">
    <property type="entry name" value="DUF885"/>
</dbReference>
<dbReference type="EMBL" id="QPJC01000005">
    <property type="protein sequence ID" value="RCW44035.1"/>
    <property type="molecule type" value="Genomic_DNA"/>
</dbReference>
<organism evidence="1 2">
    <name type="scientific">Halopolyspora algeriensis</name>
    <dbReference type="NCBI Taxonomy" id="1500506"/>
    <lineage>
        <taxon>Bacteria</taxon>
        <taxon>Bacillati</taxon>
        <taxon>Actinomycetota</taxon>
        <taxon>Actinomycetes</taxon>
        <taxon>Actinomycetes incertae sedis</taxon>
        <taxon>Halopolyspora</taxon>
    </lineage>
</organism>
<name>A0A368VSD3_9ACTN</name>
<dbReference type="PANTHER" id="PTHR33361:SF2">
    <property type="entry name" value="DUF885 DOMAIN-CONTAINING PROTEIN"/>
    <property type="match status" value="1"/>
</dbReference>
<keyword evidence="2" id="KW-1185">Reference proteome</keyword>
<dbReference type="Proteomes" id="UP000253495">
    <property type="component" value="Unassembled WGS sequence"/>
</dbReference>
<evidence type="ECO:0000313" key="2">
    <source>
        <dbReference type="Proteomes" id="UP000253495"/>
    </source>
</evidence>
<proteinExistence type="predicted"/>
<protein>
    <submittedName>
        <fullName evidence="1">Uncharacterized protein (DUF885 family)</fullName>
    </submittedName>
</protein>